<dbReference type="WBParaSite" id="PSU_v2.g11524.t1">
    <property type="protein sequence ID" value="PSU_v2.g11524.t1"/>
    <property type="gene ID" value="PSU_v2.g11524"/>
</dbReference>
<sequence>MRTDGCKPEYSQLISDCYDNSPFALNDLPFRDNFPSFFVNLTDLNEICDIRNQLNNCIGPVAKNNCMNVKDFEEISFRKEQNAEKNGKNALINFLQLDYICTEAVNVLREQHICIGIQGADSSCTPDSSTCASVQGHAACVSNVIEQRCGPAAGCFAKKFTTLQVCYDADRECANCYDISKDIMNGLCDADTKNNGNSLVLGFVLITILLLSF</sequence>
<dbReference type="AlphaFoldDB" id="A0A914XWB7"/>
<reference evidence="2" key="1">
    <citation type="submission" date="2022-11" db="UniProtKB">
        <authorList>
            <consortium name="WormBaseParasite"/>
        </authorList>
    </citation>
    <scope>IDENTIFICATION</scope>
</reference>
<name>A0A914XWB7_9BILA</name>
<keyword evidence="1" id="KW-1185">Reference proteome</keyword>
<accession>A0A914XWB7</accession>
<protein>
    <submittedName>
        <fullName evidence="2">ShKT domain-containing protein</fullName>
    </submittedName>
</protein>
<dbReference type="Proteomes" id="UP000887577">
    <property type="component" value="Unplaced"/>
</dbReference>
<evidence type="ECO:0000313" key="2">
    <source>
        <dbReference type="WBParaSite" id="PSU_v2.g11524.t1"/>
    </source>
</evidence>
<proteinExistence type="predicted"/>
<evidence type="ECO:0000313" key="1">
    <source>
        <dbReference type="Proteomes" id="UP000887577"/>
    </source>
</evidence>
<organism evidence="1 2">
    <name type="scientific">Panagrolaimus superbus</name>
    <dbReference type="NCBI Taxonomy" id="310955"/>
    <lineage>
        <taxon>Eukaryota</taxon>
        <taxon>Metazoa</taxon>
        <taxon>Ecdysozoa</taxon>
        <taxon>Nematoda</taxon>
        <taxon>Chromadorea</taxon>
        <taxon>Rhabditida</taxon>
        <taxon>Tylenchina</taxon>
        <taxon>Panagrolaimomorpha</taxon>
        <taxon>Panagrolaimoidea</taxon>
        <taxon>Panagrolaimidae</taxon>
        <taxon>Panagrolaimus</taxon>
    </lineage>
</organism>